<evidence type="ECO:0000313" key="1">
    <source>
        <dbReference type="EMBL" id="MBH0114730.1"/>
    </source>
</evidence>
<accession>A0A931MMU4</accession>
<dbReference type="Proteomes" id="UP000617634">
    <property type="component" value="Unassembled WGS sequence"/>
</dbReference>
<name>A0A931MMU4_9SPHN</name>
<organism evidence="1 2">
    <name type="scientific">Novosphingobium aureum</name>
    <dbReference type="NCBI Taxonomy" id="2792964"/>
    <lineage>
        <taxon>Bacteria</taxon>
        <taxon>Pseudomonadati</taxon>
        <taxon>Pseudomonadota</taxon>
        <taxon>Alphaproteobacteria</taxon>
        <taxon>Sphingomonadales</taxon>
        <taxon>Sphingomonadaceae</taxon>
        <taxon>Novosphingobium</taxon>
    </lineage>
</organism>
<dbReference type="AlphaFoldDB" id="A0A931MMU4"/>
<dbReference type="SUPFAM" id="SSF54001">
    <property type="entry name" value="Cysteine proteinases"/>
    <property type="match status" value="1"/>
</dbReference>
<sequence length="147" mass="15439">MQGGELAAAARGLVGTRFILHGREPAHGLDCVGLVETALARCGHRVRLPNRYTLRGNNAARIEAAAAALPMLVEASHAQGAARPGDILALCPRPDLLHLAIASEPGQRLPAQIVHAHAGLGRVVEGPPPPAWQLIACWRLASRSARS</sequence>
<evidence type="ECO:0008006" key="3">
    <source>
        <dbReference type="Google" id="ProtNLM"/>
    </source>
</evidence>
<evidence type="ECO:0000313" key="2">
    <source>
        <dbReference type="Proteomes" id="UP000617634"/>
    </source>
</evidence>
<keyword evidence="2" id="KW-1185">Reference proteome</keyword>
<proteinExistence type="predicted"/>
<gene>
    <name evidence="1" type="ORF">I5E68_17420</name>
</gene>
<protein>
    <recommendedName>
        <fullName evidence="3">NlpC/P60 domain-containing protein</fullName>
    </recommendedName>
</protein>
<reference evidence="1" key="1">
    <citation type="submission" date="2020-11" db="EMBL/GenBank/DDBJ databases">
        <title>Novosphingobium aureum sp. nov., a marine bacterium isolated from sediment of a salt flat.</title>
        <authorList>
            <person name="Yoo Y."/>
            <person name="Kim J.-J."/>
        </authorList>
    </citation>
    <scope>NUCLEOTIDE SEQUENCE</scope>
    <source>
        <strain evidence="1">YJ-S2-02</strain>
    </source>
</reference>
<dbReference type="EMBL" id="JADZGI010000004">
    <property type="protein sequence ID" value="MBH0114730.1"/>
    <property type="molecule type" value="Genomic_DNA"/>
</dbReference>
<dbReference type="InterPro" id="IPR038765">
    <property type="entry name" value="Papain-like_cys_pep_sf"/>
</dbReference>
<comment type="caution">
    <text evidence="1">The sequence shown here is derived from an EMBL/GenBank/DDBJ whole genome shotgun (WGS) entry which is preliminary data.</text>
</comment>
<dbReference type="Gene3D" id="3.90.1720.10">
    <property type="entry name" value="endopeptidase domain like (from Nostoc punctiforme)"/>
    <property type="match status" value="1"/>
</dbReference>